<dbReference type="InterPro" id="IPR001245">
    <property type="entry name" value="Ser-Thr/Tyr_kinase_cat_dom"/>
</dbReference>
<accession>A0A2I1H590</accession>
<keyword evidence="7" id="KW-1185">Reference proteome</keyword>
<dbReference type="VEuPathDB" id="FungiDB:FUN_004987"/>
<dbReference type="InterPro" id="IPR011009">
    <property type="entry name" value="Kinase-like_dom_sf"/>
</dbReference>
<organism evidence="6 7">
    <name type="scientific">Rhizophagus irregularis</name>
    <dbReference type="NCBI Taxonomy" id="588596"/>
    <lineage>
        <taxon>Eukaryota</taxon>
        <taxon>Fungi</taxon>
        <taxon>Fungi incertae sedis</taxon>
        <taxon>Mucoromycota</taxon>
        <taxon>Glomeromycotina</taxon>
        <taxon>Glomeromycetes</taxon>
        <taxon>Glomerales</taxon>
        <taxon>Glomeraceae</taxon>
        <taxon>Rhizophagus</taxon>
    </lineage>
</organism>
<keyword evidence="1" id="KW-0808">Transferase</keyword>
<dbReference type="GO" id="GO:0005634">
    <property type="term" value="C:nucleus"/>
    <property type="evidence" value="ECO:0007669"/>
    <property type="project" value="TreeGrafter"/>
</dbReference>
<dbReference type="PRINTS" id="PR00109">
    <property type="entry name" value="TYRKINASE"/>
</dbReference>
<dbReference type="SUPFAM" id="SSF56112">
    <property type="entry name" value="Protein kinase-like (PK-like)"/>
    <property type="match status" value="1"/>
</dbReference>
<keyword evidence="4" id="KW-0067">ATP-binding</keyword>
<dbReference type="InterPro" id="IPR000719">
    <property type="entry name" value="Prot_kinase_dom"/>
</dbReference>
<proteinExistence type="predicted"/>
<dbReference type="InterPro" id="IPR050339">
    <property type="entry name" value="CC_SR_Kinase"/>
</dbReference>
<gene>
    <name evidence="6" type="ORF">RhiirA4_328107</name>
</gene>
<protein>
    <submittedName>
        <fullName evidence="6">Kinase-like protein</fullName>
    </submittedName>
</protein>
<dbReference type="PROSITE" id="PS50011">
    <property type="entry name" value="PROTEIN_KINASE_DOM"/>
    <property type="match status" value="1"/>
</dbReference>
<evidence type="ECO:0000256" key="2">
    <source>
        <dbReference type="ARBA" id="ARBA00022741"/>
    </source>
</evidence>
<dbReference type="AlphaFoldDB" id="A0A2I1H590"/>
<evidence type="ECO:0000256" key="3">
    <source>
        <dbReference type="ARBA" id="ARBA00022777"/>
    </source>
</evidence>
<sequence>MIITDYCSLGDLTHYITNNFFDITWSHKLRKLYDILSGLIHMHKANIIHKDYHSGNIFIEGLSAVTGDLGLSKSSFDDDDDNEIYGIIPYVAPEVLQGQNYTKASDIYSFGMIMWEL</sequence>
<comment type="caution">
    <text evidence="6">The sequence shown here is derived from an EMBL/GenBank/DDBJ whole genome shotgun (WGS) entry which is preliminary data.</text>
</comment>
<dbReference type="GO" id="GO:0005524">
    <property type="term" value="F:ATP binding"/>
    <property type="evidence" value="ECO:0007669"/>
    <property type="project" value="UniProtKB-KW"/>
</dbReference>
<dbReference type="Gene3D" id="1.10.510.10">
    <property type="entry name" value="Transferase(Phosphotransferase) domain 1"/>
    <property type="match status" value="1"/>
</dbReference>
<dbReference type="GO" id="GO:0005737">
    <property type="term" value="C:cytoplasm"/>
    <property type="evidence" value="ECO:0007669"/>
    <property type="project" value="TreeGrafter"/>
</dbReference>
<feature type="domain" description="Protein kinase" evidence="5">
    <location>
        <begin position="1"/>
        <end position="117"/>
    </location>
</feature>
<keyword evidence="3 6" id="KW-0418">Kinase</keyword>
<evidence type="ECO:0000256" key="1">
    <source>
        <dbReference type="ARBA" id="ARBA00022679"/>
    </source>
</evidence>
<keyword evidence="2" id="KW-0547">Nucleotide-binding</keyword>
<evidence type="ECO:0000313" key="6">
    <source>
        <dbReference type="EMBL" id="PKY54049.1"/>
    </source>
</evidence>
<feature type="non-terminal residue" evidence="6">
    <location>
        <position position="117"/>
    </location>
</feature>
<evidence type="ECO:0000256" key="4">
    <source>
        <dbReference type="ARBA" id="ARBA00022840"/>
    </source>
</evidence>
<dbReference type="PANTHER" id="PTHR11042">
    <property type="entry name" value="EUKARYOTIC TRANSLATION INITIATION FACTOR 2-ALPHA KINASE EIF2-ALPHA KINASE -RELATED"/>
    <property type="match status" value="1"/>
</dbReference>
<reference evidence="6 7" key="1">
    <citation type="submission" date="2015-10" db="EMBL/GenBank/DDBJ databases">
        <title>Genome analyses suggest a sexual origin of heterokaryosis in a supposedly ancient asexual fungus.</title>
        <authorList>
            <person name="Ropars J."/>
            <person name="Sedzielewska K."/>
            <person name="Noel J."/>
            <person name="Charron P."/>
            <person name="Farinelli L."/>
            <person name="Marton T."/>
            <person name="Kruger M."/>
            <person name="Pelin A."/>
            <person name="Brachmann A."/>
            <person name="Corradi N."/>
        </authorList>
    </citation>
    <scope>NUCLEOTIDE SEQUENCE [LARGE SCALE GENOMIC DNA]</scope>
    <source>
        <strain evidence="6 7">A4</strain>
    </source>
</reference>
<dbReference type="Proteomes" id="UP000234323">
    <property type="component" value="Unassembled WGS sequence"/>
</dbReference>
<name>A0A2I1H590_9GLOM</name>
<dbReference type="Pfam" id="PF07714">
    <property type="entry name" value="PK_Tyr_Ser-Thr"/>
    <property type="match status" value="1"/>
</dbReference>
<dbReference type="EMBL" id="LLXI01001521">
    <property type="protein sequence ID" value="PKY54049.1"/>
    <property type="molecule type" value="Genomic_DNA"/>
</dbReference>
<evidence type="ECO:0000259" key="5">
    <source>
        <dbReference type="PROSITE" id="PS50011"/>
    </source>
</evidence>
<evidence type="ECO:0000313" key="7">
    <source>
        <dbReference type="Proteomes" id="UP000234323"/>
    </source>
</evidence>
<dbReference type="GO" id="GO:0004672">
    <property type="term" value="F:protein kinase activity"/>
    <property type="evidence" value="ECO:0007669"/>
    <property type="project" value="InterPro"/>
</dbReference>